<evidence type="ECO:0000313" key="1">
    <source>
        <dbReference type="EMBL" id="RVQ68755.1"/>
    </source>
</evidence>
<dbReference type="EMBL" id="RXOL01000001">
    <property type="protein sequence ID" value="RVQ68755.1"/>
    <property type="molecule type" value="Genomic_DNA"/>
</dbReference>
<gene>
    <name evidence="1" type="ORF">EKN06_00530</name>
</gene>
<dbReference type="AlphaFoldDB" id="A0A437GZI3"/>
<keyword evidence="2" id="KW-1185">Reference proteome</keyword>
<sequence length="174" mass="19806">MQSFLFEAQIKQSNRTVTAYVFARSEARATALVRHHMNAIGRRYKSITFRRFDTILEGHHRLGLDEILRSPSEGFASLVSSVGWILHSPVVHRLKLFQVKNGDKIVAHVVAPTFDMAAEIWGEWLYRRNCDHLRYDFEEGMASLTRAQQAAMKELLDHGPVGIAEWINGGWSVG</sequence>
<evidence type="ECO:0000313" key="2">
    <source>
        <dbReference type="Proteomes" id="UP000283003"/>
    </source>
</evidence>
<protein>
    <submittedName>
        <fullName evidence="1">Uncharacterized protein</fullName>
    </submittedName>
</protein>
<reference evidence="1 2" key="1">
    <citation type="submission" date="2018-12" db="EMBL/GenBank/DDBJ databases">
        <title>Croceicoccus ponticola sp. nov., a lipolytic bacterium isolated from seawater.</title>
        <authorList>
            <person name="Yoon J.-H."/>
        </authorList>
    </citation>
    <scope>NUCLEOTIDE SEQUENCE [LARGE SCALE GENOMIC DNA]</scope>
    <source>
        <strain evidence="1 2">GM-16</strain>
    </source>
</reference>
<dbReference type="RefSeq" id="WP_127610940.1">
    <property type="nucleotide sequence ID" value="NZ_RXOL01000001.1"/>
</dbReference>
<accession>A0A437GZI3</accession>
<organism evidence="1 2">
    <name type="scientific">Croceicoccus ponticola</name>
    <dbReference type="NCBI Taxonomy" id="2217664"/>
    <lineage>
        <taxon>Bacteria</taxon>
        <taxon>Pseudomonadati</taxon>
        <taxon>Pseudomonadota</taxon>
        <taxon>Alphaproteobacteria</taxon>
        <taxon>Sphingomonadales</taxon>
        <taxon>Erythrobacteraceae</taxon>
        <taxon>Croceicoccus</taxon>
    </lineage>
</organism>
<dbReference type="Proteomes" id="UP000283003">
    <property type="component" value="Unassembled WGS sequence"/>
</dbReference>
<name>A0A437GZI3_9SPHN</name>
<comment type="caution">
    <text evidence="1">The sequence shown here is derived from an EMBL/GenBank/DDBJ whole genome shotgun (WGS) entry which is preliminary data.</text>
</comment>
<proteinExistence type="predicted"/>